<sequence length="54" mass="6335">MQPIGPWGRKTLEKSKSADFKIEERCVFDFTKHLSSYVHRPHHKSPQPSRRGES</sequence>
<protein>
    <submittedName>
        <fullName evidence="1">Uncharacterized protein</fullName>
    </submittedName>
</protein>
<evidence type="ECO:0000313" key="1">
    <source>
        <dbReference type="EMBL" id="PON79214.1"/>
    </source>
</evidence>
<organism evidence="1 2">
    <name type="scientific">Parasponia andersonii</name>
    <name type="common">Sponia andersonii</name>
    <dbReference type="NCBI Taxonomy" id="3476"/>
    <lineage>
        <taxon>Eukaryota</taxon>
        <taxon>Viridiplantae</taxon>
        <taxon>Streptophyta</taxon>
        <taxon>Embryophyta</taxon>
        <taxon>Tracheophyta</taxon>
        <taxon>Spermatophyta</taxon>
        <taxon>Magnoliopsida</taxon>
        <taxon>eudicotyledons</taxon>
        <taxon>Gunneridae</taxon>
        <taxon>Pentapetalae</taxon>
        <taxon>rosids</taxon>
        <taxon>fabids</taxon>
        <taxon>Rosales</taxon>
        <taxon>Cannabaceae</taxon>
        <taxon>Parasponia</taxon>
    </lineage>
</organism>
<dbReference type="OrthoDB" id="10283185at2759"/>
<dbReference type="AlphaFoldDB" id="A0A2P5E0Z2"/>
<keyword evidence="2" id="KW-1185">Reference proteome</keyword>
<feature type="non-terminal residue" evidence="1">
    <location>
        <position position="54"/>
    </location>
</feature>
<reference evidence="2" key="1">
    <citation type="submission" date="2016-06" db="EMBL/GenBank/DDBJ databases">
        <title>Parallel loss of symbiosis genes in relatives of nitrogen-fixing non-legume Parasponia.</title>
        <authorList>
            <person name="Van Velzen R."/>
            <person name="Holmer R."/>
            <person name="Bu F."/>
            <person name="Rutten L."/>
            <person name="Van Zeijl A."/>
            <person name="Liu W."/>
            <person name="Santuari L."/>
            <person name="Cao Q."/>
            <person name="Sharma T."/>
            <person name="Shen D."/>
            <person name="Roswanjaya Y."/>
            <person name="Wardhani T."/>
            <person name="Kalhor M.S."/>
            <person name="Jansen J."/>
            <person name="Van den Hoogen J."/>
            <person name="Gungor B."/>
            <person name="Hartog M."/>
            <person name="Hontelez J."/>
            <person name="Verver J."/>
            <person name="Yang W.-C."/>
            <person name="Schijlen E."/>
            <person name="Repin R."/>
            <person name="Schilthuizen M."/>
            <person name="Schranz E."/>
            <person name="Heidstra R."/>
            <person name="Miyata K."/>
            <person name="Fedorova E."/>
            <person name="Kohlen W."/>
            <person name="Bisseling T."/>
            <person name="Smit S."/>
            <person name="Geurts R."/>
        </authorList>
    </citation>
    <scope>NUCLEOTIDE SEQUENCE [LARGE SCALE GENOMIC DNA]</scope>
    <source>
        <strain evidence="2">cv. WU1-14</strain>
    </source>
</reference>
<name>A0A2P5E0Z2_PARAD</name>
<dbReference type="EMBL" id="JXTB01000005">
    <property type="protein sequence ID" value="PON79214.1"/>
    <property type="molecule type" value="Genomic_DNA"/>
</dbReference>
<dbReference type="Proteomes" id="UP000237105">
    <property type="component" value="Unassembled WGS sequence"/>
</dbReference>
<comment type="caution">
    <text evidence="1">The sequence shown here is derived from an EMBL/GenBank/DDBJ whole genome shotgun (WGS) entry which is preliminary data.</text>
</comment>
<proteinExistence type="predicted"/>
<gene>
    <name evidence="1" type="ORF">PanWU01x14_013300</name>
</gene>
<accession>A0A2P5E0Z2</accession>
<evidence type="ECO:0000313" key="2">
    <source>
        <dbReference type="Proteomes" id="UP000237105"/>
    </source>
</evidence>